<evidence type="ECO:0000259" key="4">
    <source>
        <dbReference type="SMART" id="SM00382"/>
    </source>
</evidence>
<keyword evidence="7" id="KW-1185">Reference proteome</keyword>
<evidence type="ECO:0000256" key="3">
    <source>
        <dbReference type="ARBA" id="ARBA00023186"/>
    </source>
</evidence>
<dbReference type="RefSeq" id="WP_145273867.1">
    <property type="nucleotide sequence ID" value="NZ_CP036426.1"/>
</dbReference>
<dbReference type="InterPro" id="IPR050052">
    <property type="entry name" value="ATP-dep_Clp_protease_ClpX"/>
</dbReference>
<dbReference type="InterPro" id="IPR027417">
    <property type="entry name" value="P-loop_NTPase"/>
</dbReference>
<dbReference type="SMART" id="SM01086">
    <property type="entry name" value="ClpB_D2-small"/>
    <property type="match status" value="1"/>
</dbReference>
<dbReference type="GO" id="GO:0016887">
    <property type="term" value="F:ATP hydrolysis activity"/>
    <property type="evidence" value="ECO:0007669"/>
    <property type="project" value="InterPro"/>
</dbReference>
<accession>A0A518H7P0</accession>
<keyword evidence="6" id="KW-0378">Hydrolase</keyword>
<dbReference type="InterPro" id="IPR003593">
    <property type="entry name" value="AAA+_ATPase"/>
</dbReference>
<dbReference type="NCBIfam" id="TIGR00382">
    <property type="entry name" value="clpX"/>
    <property type="match status" value="1"/>
</dbReference>
<dbReference type="InterPro" id="IPR019489">
    <property type="entry name" value="Clp_ATPase_C"/>
</dbReference>
<dbReference type="GO" id="GO:0005524">
    <property type="term" value="F:ATP binding"/>
    <property type="evidence" value="ECO:0007669"/>
    <property type="project" value="UniProtKB-KW"/>
</dbReference>
<dbReference type="SMART" id="SM00382">
    <property type="entry name" value="AAA"/>
    <property type="match status" value="1"/>
</dbReference>
<dbReference type="InterPro" id="IPR003959">
    <property type="entry name" value="ATPase_AAA_core"/>
</dbReference>
<protein>
    <submittedName>
        <fullName evidence="6">ATP-dependent Clp protease ATP-binding subunit ClpX</fullName>
    </submittedName>
</protein>
<dbReference type="SUPFAM" id="SSF52540">
    <property type="entry name" value="P-loop containing nucleoside triphosphate hydrolases"/>
    <property type="match status" value="1"/>
</dbReference>
<evidence type="ECO:0000313" key="6">
    <source>
        <dbReference type="EMBL" id="QDV36877.1"/>
    </source>
</evidence>
<keyword evidence="3" id="KW-0143">Chaperone</keyword>
<dbReference type="GO" id="GO:0051301">
    <property type="term" value="P:cell division"/>
    <property type="evidence" value="ECO:0007669"/>
    <property type="project" value="TreeGrafter"/>
</dbReference>
<keyword evidence="1" id="KW-0547">Nucleotide-binding</keyword>
<dbReference type="GO" id="GO:0009376">
    <property type="term" value="C:HslUV protease complex"/>
    <property type="evidence" value="ECO:0007669"/>
    <property type="project" value="TreeGrafter"/>
</dbReference>
<dbReference type="GO" id="GO:0051603">
    <property type="term" value="P:proteolysis involved in protein catabolic process"/>
    <property type="evidence" value="ECO:0007669"/>
    <property type="project" value="TreeGrafter"/>
</dbReference>
<dbReference type="GO" id="GO:0140662">
    <property type="term" value="F:ATP-dependent protein folding chaperone"/>
    <property type="evidence" value="ECO:0007669"/>
    <property type="project" value="InterPro"/>
</dbReference>
<gene>
    <name evidence="6" type="primary">clpX_3</name>
    <name evidence="6" type="ORF">ElP_48070</name>
</gene>
<keyword evidence="2 6" id="KW-0067">ATP-binding</keyword>
<dbReference type="Gene3D" id="1.10.8.60">
    <property type="match status" value="1"/>
</dbReference>
<reference evidence="6 7" key="1">
    <citation type="submission" date="2019-02" db="EMBL/GenBank/DDBJ databases">
        <title>Deep-cultivation of Planctomycetes and their phenomic and genomic characterization uncovers novel biology.</title>
        <authorList>
            <person name="Wiegand S."/>
            <person name="Jogler M."/>
            <person name="Boedeker C."/>
            <person name="Pinto D."/>
            <person name="Vollmers J."/>
            <person name="Rivas-Marin E."/>
            <person name="Kohn T."/>
            <person name="Peeters S.H."/>
            <person name="Heuer A."/>
            <person name="Rast P."/>
            <person name="Oberbeckmann S."/>
            <person name="Bunk B."/>
            <person name="Jeske O."/>
            <person name="Meyerdierks A."/>
            <person name="Storesund J.E."/>
            <person name="Kallscheuer N."/>
            <person name="Luecker S."/>
            <person name="Lage O.M."/>
            <person name="Pohl T."/>
            <person name="Merkel B.J."/>
            <person name="Hornburger P."/>
            <person name="Mueller R.-W."/>
            <person name="Bruemmer F."/>
            <person name="Labrenz M."/>
            <person name="Spormann A.M."/>
            <person name="Op den Camp H."/>
            <person name="Overmann J."/>
            <person name="Amann R."/>
            <person name="Jetten M.S.M."/>
            <person name="Mascher T."/>
            <person name="Medema M.H."/>
            <person name="Devos D.P."/>
            <person name="Kaster A.-K."/>
            <person name="Ovreas L."/>
            <person name="Rohde M."/>
            <person name="Galperin M.Y."/>
            <person name="Jogler C."/>
        </authorList>
    </citation>
    <scope>NUCLEOTIDE SEQUENCE [LARGE SCALE GENOMIC DNA]</scope>
    <source>
        <strain evidence="6 7">ElP</strain>
    </source>
</reference>
<dbReference type="OrthoDB" id="9804062at2"/>
<dbReference type="GO" id="GO:0051082">
    <property type="term" value="F:unfolded protein binding"/>
    <property type="evidence" value="ECO:0007669"/>
    <property type="project" value="InterPro"/>
</dbReference>
<dbReference type="EMBL" id="CP036426">
    <property type="protein sequence ID" value="QDV36877.1"/>
    <property type="molecule type" value="Genomic_DNA"/>
</dbReference>
<evidence type="ECO:0000313" key="7">
    <source>
        <dbReference type="Proteomes" id="UP000317835"/>
    </source>
</evidence>
<dbReference type="InterPro" id="IPR004487">
    <property type="entry name" value="Clp_protease_ATP-bd_su_ClpX"/>
</dbReference>
<evidence type="ECO:0000259" key="5">
    <source>
        <dbReference type="SMART" id="SM01086"/>
    </source>
</evidence>
<proteinExistence type="predicted"/>
<dbReference type="NCBIfam" id="NF003745">
    <property type="entry name" value="PRK05342.1"/>
    <property type="match status" value="1"/>
</dbReference>
<dbReference type="Pfam" id="PF10431">
    <property type="entry name" value="ClpB_D2-small"/>
    <property type="match status" value="1"/>
</dbReference>
<feature type="domain" description="Clp ATPase C-terminal" evidence="5">
    <location>
        <begin position="275"/>
        <end position="365"/>
    </location>
</feature>
<dbReference type="GO" id="GO:0008233">
    <property type="term" value="F:peptidase activity"/>
    <property type="evidence" value="ECO:0007669"/>
    <property type="project" value="UniProtKB-KW"/>
</dbReference>
<dbReference type="AlphaFoldDB" id="A0A518H7P0"/>
<dbReference type="PANTHER" id="PTHR48102:SF7">
    <property type="entry name" value="ATP-DEPENDENT CLP PROTEASE ATP-BINDING SUBUNIT CLPX-LIKE, MITOCHONDRIAL"/>
    <property type="match status" value="1"/>
</dbReference>
<organism evidence="6 7">
    <name type="scientific">Tautonia plasticadhaerens</name>
    <dbReference type="NCBI Taxonomy" id="2527974"/>
    <lineage>
        <taxon>Bacteria</taxon>
        <taxon>Pseudomonadati</taxon>
        <taxon>Planctomycetota</taxon>
        <taxon>Planctomycetia</taxon>
        <taxon>Isosphaerales</taxon>
        <taxon>Isosphaeraceae</taxon>
        <taxon>Tautonia</taxon>
    </lineage>
</organism>
<dbReference type="PANTHER" id="PTHR48102">
    <property type="entry name" value="ATP-DEPENDENT CLP PROTEASE ATP-BINDING SUBUNIT CLPX-LIKE, MITOCHONDRIAL-RELATED"/>
    <property type="match status" value="1"/>
</dbReference>
<evidence type="ECO:0000256" key="1">
    <source>
        <dbReference type="ARBA" id="ARBA00022741"/>
    </source>
</evidence>
<name>A0A518H7P0_9BACT</name>
<sequence length="393" mass="41638">MSISPNPAPLGPCPIPSPRQIVEHLDRSVIGQDRAKRTLAIAVSNHYARLLDAVDRNSPTPILGDASLRHVTIEKSNVLLIGPSGSGKTHLARALAEYLSVPFTIADATTLTEAGYVGEDVETILHKLLVAAGGDVQAAKGGIVYLDEIDKLGGGRVHGVKDLRLGVQHALLKMIEGTVANVPPSGGYKLVGETCIPFDTTNVLFICGGAFVGLEEVVAGRLGRGASFGFDRSGSDHHEEVEGVLRHVLPGDLEAFGLIPELLGRLPVIASLDRLGIEDLVRILKEPTNSLIGQYRKLLAYHRASLVISDGALREVARIAHERGTGARGLRAILERVMEPVLFDPRPWACYVVTEAAVRGGDVEVIPGMPGLGLAPLRARVAGRTAGGMKPSS</sequence>
<dbReference type="Proteomes" id="UP000317835">
    <property type="component" value="Chromosome"/>
</dbReference>
<keyword evidence="6" id="KW-0645">Protease</keyword>
<feature type="domain" description="AAA+ ATPase" evidence="4">
    <location>
        <begin position="74"/>
        <end position="224"/>
    </location>
</feature>
<dbReference type="Pfam" id="PF07724">
    <property type="entry name" value="AAA_2"/>
    <property type="match status" value="1"/>
</dbReference>
<evidence type="ECO:0000256" key="2">
    <source>
        <dbReference type="ARBA" id="ARBA00022840"/>
    </source>
</evidence>
<dbReference type="Gene3D" id="3.40.50.300">
    <property type="entry name" value="P-loop containing nucleotide triphosphate hydrolases"/>
    <property type="match status" value="1"/>
</dbReference>
<dbReference type="KEGG" id="tpla:ElP_48070"/>